<feature type="transmembrane region" description="Helical" evidence="3">
    <location>
        <begin position="9"/>
        <end position="31"/>
    </location>
</feature>
<keyword evidence="2" id="KW-0408">Iron</keyword>
<dbReference type="STRING" id="40148.A0A0E0BHI0"/>
<dbReference type="GO" id="GO:0016125">
    <property type="term" value="P:sterol metabolic process"/>
    <property type="evidence" value="ECO:0007669"/>
    <property type="project" value="TreeGrafter"/>
</dbReference>
<evidence type="ECO:0008006" key="6">
    <source>
        <dbReference type="Google" id="ProtNLM"/>
    </source>
</evidence>
<dbReference type="Gene3D" id="1.10.630.10">
    <property type="entry name" value="Cytochrome P450"/>
    <property type="match status" value="1"/>
</dbReference>
<keyword evidence="3" id="KW-0812">Transmembrane</keyword>
<dbReference type="GO" id="GO:0010268">
    <property type="term" value="P:brassinosteroid homeostasis"/>
    <property type="evidence" value="ECO:0007669"/>
    <property type="project" value="TreeGrafter"/>
</dbReference>
<sequence>MEFLSSVSYLFKALCTCAVAFVTGWLAHWVYRWVNPQCDGRLPPGSMGLPLVGETFRFFRASASIDMPSYYKERLKRYGPIFKTSLVGQPLVISLDPEVNRFVFQQEGKLFRSWYPETTNTIFGKKSLTTYSGAVHRFVRSFASKLFGPANLKESLLPELESAVRESFATWAMNPLRKWRGMIFDLVAKKLIGFNPTKSRELRKNFQEFFQGMVSFPIYFPGTSFYRCMQGRRNVQKTLTDLLKERLSAPGEKYNDLIDQIIEELQNENPVIDVNFAVDVLSALLFASFATLSSTLAVGFKFLTDNPKVVKELKNINILENLL</sequence>
<dbReference type="InterPro" id="IPR001128">
    <property type="entry name" value="Cyt_P450"/>
</dbReference>
<dbReference type="PANTHER" id="PTHR24286">
    <property type="entry name" value="CYTOCHROME P450 26"/>
    <property type="match status" value="1"/>
</dbReference>
<proteinExistence type="predicted"/>
<evidence type="ECO:0000313" key="5">
    <source>
        <dbReference type="Proteomes" id="UP000026961"/>
    </source>
</evidence>
<reference evidence="4" key="2">
    <citation type="submission" date="2018-05" db="EMBL/GenBank/DDBJ databases">
        <title>OgluRS3 (Oryza glumaepatula Reference Sequence Version 3).</title>
        <authorList>
            <person name="Zhang J."/>
            <person name="Kudrna D."/>
            <person name="Lee S."/>
            <person name="Talag J."/>
            <person name="Welchert J."/>
            <person name="Wing R.A."/>
        </authorList>
    </citation>
    <scope>NUCLEOTIDE SEQUENCE [LARGE SCALE GENOMIC DNA]</scope>
</reference>
<dbReference type="GO" id="GO:0020037">
    <property type="term" value="F:heme binding"/>
    <property type="evidence" value="ECO:0007669"/>
    <property type="project" value="InterPro"/>
</dbReference>
<dbReference type="GO" id="GO:0016705">
    <property type="term" value="F:oxidoreductase activity, acting on paired donors, with incorporation or reduction of molecular oxygen"/>
    <property type="evidence" value="ECO:0007669"/>
    <property type="project" value="InterPro"/>
</dbReference>
<dbReference type="GO" id="GO:0005506">
    <property type="term" value="F:iron ion binding"/>
    <property type="evidence" value="ECO:0007669"/>
    <property type="project" value="InterPro"/>
</dbReference>
<name>A0A0E0BHI0_9ORYZ</name>
<dbReference type="GO" id="GO:0016132">
    <property type="term" value="P:brassinosteroid biosynthetic process"/>
    <property type="evidence" value="ECO:0007669"/>
    <property type="project" value="TreeGrafter"/>
</dbReference>
<accession>A0A0E0BHI0</accession>
<keyword evidence="3" id="KW-0472">Membrane</keyword>
<dbReference type="GO" id="GO:0004497">
    <property type="term" value="F:monooxygenase activity"/>
    <property type="evidence" value="ECO:0007669"/>
    <property type="project" value="InterPro"/>
</dbReference>
<dbReference type="InterPro" id="IPR036396">
    <property type="entry name" value="Cyt_P450_sf"/>
</dbReference>
<reference evidence="4" key="1">
    <citation type="submission" date="2015-04" db="UniProtKB">
        <authorList>
            <consortium name="EnsemblPlants"/>
        </authorList>
    </citation>
    <scope>IDENTIFICATION</scope>
</reference>
<dbReference type="eggNOG" id="KOG0157">
    <property type="taxonomic scope" value="Eukaryota"/>
</dbReference>
<dbReference type="AlphaFoldDB" id="A0A0E0BHI0"/>
<dbReference type="PANTHER" id="PTHR24286:SF234">
    <property type="entry name" value="CYTOCHROME P450 FAMILY PROTEIN, EXPRESSED"/>
    <property type="match status" value="1"/>
</dbReference>
<dbReference type="SUPFAM" id="SSF48264">
    <property type="entry name" value="Cytochrome P450"/>
    <property type="match status" value="1"/>
</dbReference>
<evidence type="ECO:0000256" key="1">
    <source>
        <dbReference type="ARBA" id="ARBA00022723"/>
    </source>
</evidence>
<keyword evidence="5" id="KW-1185">Reference proteome</keyword>
<evidence type="ECO:0000313" key="4">
    <source>
        <dbReference type="EnsemblPlants" id="OGLUM11G08610.1"/>
    </source>
</evidence>
<dbReference type="Pfam" id="PF00067">
    <property type="entry name" value="p450"/>
    <property type="match status" value="1"/>
</dbReference>
<dbReference type="Proteomes" id="UP000026961">
    <property type="component" value="Chromosome 11"/>
</dbReference>
<dbReference type="HOGENOM" id="CLU_001570_15_2_1"/>
<protein>
    <recommendedName>
        <fullName evidence="6">Cytochrome P450</fullName>
    </recommendedName>
</protein>
<dbReference type="EnsemblPlants" id="OGLUM11G08610.1">
    <property type="protein sequence ID" value="OGLUM11G08610.1"/>
    <property type="gene ID" value="OGLUM11G08610"/>
</dbReference>
<evidence type="ECO:0000256" key="3">
    <source>
        <dbReference type="SAM" id="Phobius"/>
    </source>
</evidence>
<organism evidence="4">
    <name type="scientific">Oryza glumipatula</name>
    <dbReference type="NCBI Taxonomy" id="40148"/>
    <lineage>
        <taxon>Eukaryota</taxon>
        <taxon>Viridiplantae</taxon>
        <taxon>Streptophyta</taxon>
        <taxon>Embryophyta</taxon>
        <taxon>Tracheophyta</taxon>
        <taxon>Spermatophyta</taxon>
        <taxon>Magnoliopsida</taxon>
        <taxon>Liliopsida</taxon>
        <taxon>Poales</taxon>
        <taxon>Poaceae</taxon>
        <taxon>BOP clade</taxon>
        <taxon>Oryzoideae</taxon>
        <taxon>Oryzeae</taxon>
        <taxon>Oryzinae</taxon>
        <taxon>Oryza</taxon>
    </lineage>
</organism>
<evidence type="ECO:0000256" key="2">
    <source>
        <dbReference type="ARBA" id="ARBA00023004"/>
    </source>
</evidence>
<keyword evidence="1" id="KW-0479">Metal-binding</keyword>
<keyword evidence="3" id="KW-1133">Transmembrane helix</keyword>
<dbReference type="Gramene" id="OGLUM11G08610.1">
    <property type="protein sequence ID" value="OGLUM11G08610.1"/>
    <property type="gene ID" value="OGLUM11G08610"/>
</dbReference>